<keyword evidence="1" id="KW-0813">Transport</keyword>
<keyword evidence="1" id="KW-0472">Membrane</keyword>
<dbReference type="PANTHER" id="PTHR34300:SF2">
    <property type="entry name" value="QUEUOSINE PRECURSOR TRANSPORTER-RELATED"/>
    <property type="match status" value="1"/>
</dbReference>
<dbReference type="InterPro" id="IPR003744">
    <property type="entry name" value="YhhQ"/>
</dbReference>
<dbReference type="GO" id="GO:0005886">
    <property type="term" value="C:plasma membrane"/>
    <property type="evidence" value="ECO:0007669"/>
    <property type="project" value="UniProtKB-SubCell"/>
</dbReference>
<sequence>MSKLTLEHKTDMLVGLFVLGLIASNVLGSKITTLLGVSVSVGIFMYPLTFLVTDVIAEVYGKKRSYNLILTGFITLIILLALTYLSISLPASSRYAANESYLTVFRGSIRIIIASLVAFLLSQFHDVWSFHFWKTKTKGKWLWLRNNLSTFTSQLIDTVIFVFLAFYKVAPQFDFAFMWHLIIPYFLFKIAFALIDTPFVYWGVSWLKKSQHD</sequence>
<feature type="transmembrane region" description="Helical" evidence="1">
    <location>
        <begin position="148"/>
        <end position="170"/>
    </location>
</feature>
<organism evidence="2 3">
    <name type="scientific">Candidatus Komeilibacteria bacterium CG10_big_fil_rev_8_21_14_0_10_41_13</name>
    <dbReference type="NCBI Taxonomy" id="1974476"/>
    <lineage>
        <taxon>Bacteria</taxon>
        <taxon>Candidatus Komeiliibacteriota</taxon>
    </lineage>
</organism>
<comment type="function">
    <text evidence="1">Involved in the import of queuosine (Q) precursors, required for Q precursor salvage.</text>
</comment>
<feature type="transmembrane region" description="Helical" evidence="1">
    <location>
        <begin position="182"/>
        <end position="204"/>
    </location>
</feature>
<dbReference type="EMBL" id="PFBO01000098">
    <property type="protein sequence ID" value="PIT90327.1"/>
    <property type="molecule type" value="Genomic_DNA"/>
</dbReference>
<keyword evidence="1" id="KW-0812">Transmembrane</keyword>
<accession>A0A2M6WC24</accession>
<feature type="transmembrane region" description="Helical" evidence="1">
    <location>
        <begin position="107"/>
        <end position="128"/>
    </location>
</feature>
<dbReference type="GO" id="GO:0022857">
    <property type="term" value="F:transmembrane transporter activity"/>
    <property type="evidence" value="ECO:0007669"/>
    <property type="project" value="UniProtKB-UniRule"/>
</dbReference>
<dbReference type="AlphaFoldDB" id="A0A2M6WC24"/>
<comment type="caution">
    <text evidence="2">The sequence shown here is derived from an EMBL/GenBank/DDBJ whole genome shotgun (WGS) entry which is preliminary data.</text>
</comment>
<evidence type="ECO:0000313" key="2">
    <source>
        <dbReference type="EMBL" id="PIT90327.1"/>
    </source>
</evidence>
<feature type="transmembrane region" description="Helical" evidence="1">
    <location>
        <begin position="38"/>
        <end position="56"/>
    </location>
</feature>
<evidence type="ECO:0000256" key="1">
    <source>
        <dbReference type="HAMAP-Rule" id="MF_02088"/>
    </source>
</evidence>
<dbReference type="HAMAP" id="MF_02088">
    <property type="entry name" value="Q_prec_transport"/>
    <property type="match status" value="1"/>
</dbReference>
<gene>
    <name evidence="2" type="ORF">COU22_02720</name>
</gene>
<name>A0A2M6WC24_9BACT</name>
<keyword evidence="1" id="KW-1133">Transmembrane helix</keyword>
<evidence type="ECO:0000313" key="3">
    <source>
        <dbReference type="Proteomes" id="UP000230543"/>
    </source>
</evidence>
<dbReference type="Pfam" id="PF02592">
    <property type="entry name" value="Vut_1"/>
    <property type="match status" value="1"/>
</dbReference>
<dbReference type="NCBIfam" id="TIGR00697">
    <property type="entry name" value="queuosine precursor transporter"/>
    <property type="match status" value="1"/>
</dbReference>
<dbReference type="PANTHER" id="PTHR34300">
    <property type="entry name" value="QUEUOSINE PRECURSOR TRANSPORTER-RELATED"/>
    <property type="match status" value="1"/>
</dbReference>
<comment type="similarity">
    <text evidence="1">Belongs to the vitamin uptake transporter (VUT/ECF) (TC 2.A.88) family. Q precursor transporter subfamily.</text>
</comment>
<dbReference type="Proteomes" id="UP000230543">
    <property type="component" value="Unassembled WGS sequence"/>
</dbReference>
<feature type="transmembrane region" description="Helical" evidence="1">
    <location>
        <begin position="68"/>
        <end position="87"/>
    </location>
</feature>
<keyword evidence="1" id="KW-1003">Cell membrane</keyword>
<proteinExistence type="inferred from homology"/>
<protein>
    <recommendedName>
        <fullName evidence="1">Probable queuosine precursor transporter</fullName>
        <shortName evidence="1">Q precursor transporter</shortName>
    </recommendedName>
</protein>
<comment type="subcellular location">
    <subcellularLocation>
        <location evidence="1">Cell membrane</location>
        <topology evidence="1">Multi-pass membrane protein</topology>
    </subcellularLocation>
</comment>
<reference evidence="3" key="1">
    <citation type="submission" date="2017-09" db="EMBL/GenBank/DDBJ databases">
        <title>Depth-based differentiation of microbial function through sediment-hosted aquifers and enrichment of novel symbionts in the deep terrestrial subsurface.</title>
        <authorList>
            <person name="Probst A.J."/>
            <person name="Ladd B."/>
            <person name="Jarett J.K."/>
            <person name="Geller-Mcgrath D.E."/>
            <person name="Sieber C.M.K."/>
            <person name="Emerson J.B."/>
            <person name="Anantharaman K."/>
            <person name="Thomas B.C."/>
            <person name="Malmstrom R."/>
            <person name="Stieglmeier M."/>
            <person name="Klingl A."/>
            <person name="Woyke T."/>
            <person name="Ryan C.M."/>
            <person name="Banfield J.F."/>
        </authorList>
    </citation>
    <scope>NUCLEOTIDE SEQUENCE [LARGE SCALE GENOMIC DNA]</scope>
</reference>